<protein>
    <submittedName>
        <fullName evidence="1">Uncharacterized protein</fullName>
    </submittedName>
</protein>
<dbReference type="KEGG" id="stir:DDW44_22540"/>
<organism evidence="1 2">
    <name type="scientific">Streptomyces tirandamycinicus</name>
    <dbReference type="NCBI Taxonomy" id="2174846"/>
    <lineage>
        <taxon>Bacteria</taxon>
        <taxon>Bacillati</taxon>
        <taxon>Actinomycetota</taxon>
        <taxon>Actinomycetes</taxon>
        <taxon>Kitasatosporales</taxon>
        <taxon>Streptomycetaceae</taxon>
        <taxon>Streptomyces</taxon>
    </lineage>
</organism>
<gene>
    <name evidence="1" type="ORF">DDW44_22540</name>
</gene>
<accession>A0A2S1SYE3</accession>
<evidence type="ECO:0000313" key="1">
    <source>
        <dbReference type="EMBL" id="AWI31247.1"/>
    </source>
</evidence>
<sequence length="100" mass="11306">MTTSARVLREQLAAIKHLRDTYAGDDPNHPLLARLDQQIADLESQPGVGKNVAATDEPFRRTLAEQERAARRKEFSLSRAERAAFRDALRIRYAFGGVRE</sequence>
<reference evidence="1 2" key="1">
    <citation type="submission" date="2018-05" db="EMBL/GenBank/DDBJ databases">
        <title>Complete genome sequence of sponge-derived Streptomyces sp. HNM0039.</title>
        <authorList>
            <person name="Huang X."/>
            <person name="Zhou S."/>
        </authorList>
    </citation>
    <scope>NUCLEOTIDE SEQUENCE [LARGE SCALE GENOMIC DNA]</scope>
    <source>
        <strain evidence="1 2">HNM0039</strain>
    </source>
</reference>
<dbReference type="RefSeq" id="WP_108907522.1">
    <property type="nucleotide sequence ID" value="NZ_CP029188.1"/>
</dbReference>
<proteinExistence type="predicted"/>
<keyword evidence="2" id="KW-1185">Reference proteome</keyword>
<evidence type="ECO:0000313" key="2">
    <source>
        <dbReference type="Proteomes" id="UP000244900"/>
    </source>
</evidence>
<name>A0A2S1SYE3_9ACTN</name>
<dbReference type="AlphaFoldDB" id="A0A2S1SYE3"/>
<dbReference type="Proteomes" id="UP000244900">
    <property type="component" value="Chromosome"/>
</dbReference>
<dbReference type="EMBL" id="CP029188">
    <property type="protein sequence ID" value="AWI31247.1"/>
    <property type="molecule type" value="Genomic_DNA"/>
</dbReference>